<keyword evidence="1" id="KW-0812">Transmembrane</keyword>
<protein>
    <submittedName>
        <fullName evidence="2">Uncharacterized protein</fullName>
    </submittedName>
</protein>
<keyword evidence="3" id="KW-1185">Reference proteome</keyword>
<name>A0ABQ1GH45_9BACL</name>
<evidence type="ECO:0000313" key="2">
    <source>
        <dbReference type="EMBL" id="GGA43742.1"/>
    </source>
</evidence>
<sequence length="73" mass="8397">MLFTIGYSLIFLLYAGITFNRIRKKTFSAFLNEEVGFVIMFIIVSLIVEVPTQLKAICVPILLLVFIYGCFRK</sequence>
<feature type="transmembrane region" description="Helical" evidence="1">
    <location>
        <begin position="29"/>
        <end position="48"/>
    </location>
</feature>
<dbReference type="EMBL" id="BMHF01000011">
    <property type="protein sequence ID" value="GGA43742.1"/>
    <property type="molecule type" value="Genomic_DNA"/>
</dbReference>
<evidence type="ECO:0000256" key="1">
    <source>
        <dbReference type="SAM" id="Phobius"/>
    </source>
</evidence>
<proteinExistence type="predicted"/>
<feature type="transmembrane region" description="Helical" evidence="1">
    <location>
        <begin position="54"/>
        <end position="71"/>
    </location>
</feature>
<evidence type="ECO:0000313" key="3">
    <source>
        <dbReference type="Proteomes" id="UP000609323"/>
    </source>
</evidence>
<organism evidence="2 3">
    <name type="scientific">Paenibacillus physcomitrellae</name>
    <dbReference type="NCBI Taxonomy" id="1619311"/>
    <lineage>
        <taxon>Bacteria</taxon>
        <taxon>Bacillati</taxon>
        <taxon>Bacillota</taxon>
        <taxon>Bacilli</taxon>
        <taxon>Bacillales</taxon>
        <taxon>Paenibacillaceae</taxon>
        <taxon>Paenibacillus</taxon>
    </lineage>
</organism>
<keyword evidence="1" id="KW-1133">Transmembrane helix</keyword>
<keyword evidence="1" id="KW-0472">Membrane</keyword>
<accession>A0ABQ1GH45</accession>
<feature type="transmembrane region" description="Helical" evidence="1">
    <location>
        <begin position="6"/>
        <end position="22"/>
    </location>
</feature>
<comment type="caution">
    <text evidence="2">The sequence shown here is derived from an EMBL/GenBank/DDBJ whole genome shotgun (WGS) entry which is preliminary data.</text>
</comment>
<reference evidence="3" key="1">
    <citation type="journal article" date="2019" name="Int. J. Syst. Evol. Microbiol.">
        <title>The Global Catalogue of Microorganisms (GCM) 10K type strain sequencing project: providing services to taxonomists for standard genome sequencing and annotation.</title>
        <authorList>
            <consortium name="The Broad Institute Genomics Platform"/>
            <consortium name="The Broad Institute Genome Sequencing Center for Infectious Disease"/>
            <person name="Wu L."/>
            <person name="Ma J."/>
        </authorList>
    </citation>
    <scope>NUCLEOTIDE SEQUENCE [LARGE SCALE GENOMIC DNA]</scope>
    <source>
        <strain evidence="3">CGMCC 1.15044</strain>
    </source>
</reference>
<gene>
    <name evidence="2" type="ORF">GCM10010917_31300</name>
</gene>
<dbReference type="Proteomes" id="UP000609323">
    <property type="component" value="Unassembled WGS sequence"/>
</dbReference>